<dbReference type="InterPro" id="IPR032508">
    <property type="entry name" value="FecR_C"/>
</dbReference>
<keyword evidence="1" id="KW-0812">Transmembrane</keyword>
<evidence type="ECO:0000313" key="4">
    <source>
        <dbReference type="EMBL" id="SIS90769.1"/>
    </source>
</evidence>
<dbReference type="Gene3D" id="3.55.50.30">
    <property type="match status" value="1"/>
</dbReference>
<feature type="domain" description="Protein FecR C-terminal" evidence="3">
    <location>
        <begin position="311"/>
        <end position="379"/>
    </location>
</feature>
<name>A0A173MIP4_9BACT</name>
<dbReference type="PIRSF" id="PIRSF018266">
    <property type="entry name" value="FecR"/>
    <property type="match status" value="1"/>
</dbReference>
<protein>
    <submittedName>
        <fullName evidence="4">FecR family protein</fullName>
    </submittedName>
</protein>
<dbReference type="GO" id="GO:0016989">
    <property type="term" value="F:sigma factor antagonist activity"/>
    <property type="evidence" value="ECO:0007669"/>
    <property type="project" value="TreeGrafter"/>
</dbReference>
<evidence type="ECO:0000313" key="5">
    <source>
        <dbReference type="Proteomes" id="UP000186917"/>
    </source>
</evidence>
<reference evidence="5" key="1">
    <citation type="submission" date="2017-01" db="EMBL/GenBank/DDBJ databases">
        <authorList>
            <person name="Varghese N."/>
            <person name="Submissions S."/>
        </authorList>
    </citation>
    <scope>NUCLEOTIDE SEQUENCE [LARGE SCALE GENOMIC DNA]</scope>
    <source>
        <strain evidence="5">DSM 21054</strain>
    </source>
</reference>
<dbReference type="Gene3D" id="2.60.120.1440">
    <property type="match status" value="1"/>
</dbReference>
<dbReference type="Pfam" id="PF04773">
    <property type="entry name" value="FecR"/>
    <property type="match status" value="1"/>
</dbReference>
<dbReference type="PANTHER" id="PTHR30273">
    <property type="entry name" value="PERIPLASMIC SIGNAL SENSOR AND SIGMA FACTOR ACTIVATOR FECR-RELATED"/>
    <property type="match status" value="1"/>
</dbReference>
<dbReference type="PANTHER" id="PTHR30273:SF2">
    <property type="entry name" value="PROTEIN FECR"/>
    <property type="match status" value="1"/>
</dbReference>
<dbReference type="InterPro" id="IPR006860">
    <property type="entry name" value="FecR"/>
</dbReference>
<evidence type="ECO:0000259" key="3">
    <source>
        <dbReference type="Pfam" id="PF16344"/>
    </source>
</evidence>
<sequence>MKKWTQQFNEYLTSQLKANELEAFLQGSVQHDAEINAVIEELLQEGAMRGMGTEEQRIRILEKIRQQQQRKGILRHMWPLYRYLSAAAVVLLAVAGTWWLFRDIPRRDRLESATHIQPASDKATLTLSNGQTIVLNQTANNTIEDANGVKILNFSGGQLSYQQQAKGGPAGFNTLATPRGGQYHVILPDGSRVWLNTASSIRFPLAFNGTQRTVEITGEAYLEVAANPHQPFIVTTPHQQVQVLGTRFNINAYSDEVEAATTLLQGKVAVRSGTQQSLLQPGQQAITAQANPGIRVTEADTSGIVSWMNDKFVFTRADISGVMRKIQRWYAVEVLFEKGFDQHSKFSGSISMSQNLAEVLKVLELSGVQFEVADHTVTVLAGNKR</sequence>
<keyword evidence="1" id="KW-1133">Transmembrane helix</keyword>
<feature type="domain" description="FecR protein" evidence="2">
    <location>
        <begin position="174"/>
        <end position="268"/>
    </location>
</feature>
<evidence type="ECO:0000259" key="2">
    <source>
        <dbReference type="Pfam" id="PF04773"/>
    </source>
</evidence>
<organism evidence="4 5">
    <name type="scientific">Filimonas lacunae</name>
    <dbReference type="NCBI Taxonomy" id="477680"/>
    <lineage>
        <taxon>Bacteria</taxon>
        <taxon>Pseudomonadati</taxon>
        <taxon>Bacteroidota</taxon>
        <taxon>Chitinophagia</taxon>
        <taxon>Chitinophagales</taxon>
        <taxon>Chitinophagaceae</taxon>
        <taxon>Filimonas</taxon>
    </lineage>
</organism>
<dbReference type="OrthoDB" id="625980at2"/>
<dbReference type="RefSeq" id="WP_076377479.1">
    <property type="nucleotide sequence ID" value="NZ_AP017422.1"/>
</dbReference>
<dbReference type="InterPro" id="IPR012373">
    <property type="entry name" value="Ferrdict_sens_TM"/>
</dbReference>
<keyword evidence="5" id="KW-1185">Reference proteome</keyword>
<evidence type="ECO:0000256" key="1">
    <source>
        <dbReference type="SAM" id="Phobius"/>
    </source>
</evidence>
<proteinExistence type="predicted"/>
<accession>A0A173MIP4</accession>
<dbReference type="KEGG" id="fln:FLA_3383"/>
<dbReference type="STRING" id="477680.SAMN05421788_10220"/>
<keyword evidence="1" id="KW-0472">Membrane</keyword>
<feature type="transmembrane region" description="Helical" evidence="1">
    <location>
        <begin position="80"/>
        <end position="101"/>
    </location>
</feature>
<gene>
    <name evidence="4" type="ORF">SAMN05421788_10220</name>
</gene>
<dbReference type="AlphaFoldDB" id="A0A173MIP4"/>
<dbReference type="Proteomes" id="UP000186917">
    <property type="component" value="Unassembled WGS sequence"/>
</dbReference>
<dbReference type="Pfam" id="PF16344">
    <property type="entry name" value="FecR_C"/>
    <property type="match status" value="1"/>
</dbReference>
<dbReference type="EMBL" id="FTOR01000002">
    <property type="protein sequence ID" value="SIS90769.1"/>
    <property type="molecule type" value="Genomic_DNA"/>
</dbReference>